<evidence type="ECO:0000256" key="2">
    <source>
        <dbReference type="SAM" id="SignalP"/>
    </source>
</evidence>
<organism evidence="3 4">
    <name type="scientific">Chitinophaga horti</name>
    <dbReference type="NCBI Taxonomy" id="2920382"/>
    <lineage>
        <taxon>Bacteria</taxon>
        <taxon>Pseudomonadati</taxon>
        <taxon>Bacteroidota</taxon>
        <taxon>Chitinophagia</taxon>
        <taxon>Chitinophagales</taxon>
        <taxon>Chitinophagaceae</taxon>
        <taxon>Chitinophaga</taxon>
    </lineage>
</organism>
<evidence type="ECO:0000313" key="4">
    <source>
        <dbReference type="Proteomes" id="UP001162741"/>
    </source>
</evidence>
<dbReference type="Proteomes" id="UP001162741">
    <property type="component" value="Chromosome"/>
</dbReference>
<dbReference type="EMBL" id="CP107006">
    <property type="protein sequence ID" value="UYQ93415.1"/>
    <property type="molecule type" value="Genomic_DNA"/>
</dbReference>
<feature type="region of interest" description="Disordered" evidence="1">
    <location>
        <begin position="65"/>
        <end position="96"/>
    </location>
</feature>
<accession>A0ABY6J1M3</accession>
<evidence type="ECO:0000256" key="1">
    <source>
        <dbReference type="SAM" id="MobiDB-lite"/>
    </source>
</evidence>
<name>A0ABY6J1M3_9BACT</name>
<reference evidence="3" key="1">
    <citation type="submission" date="2022-10" db="EMBL/GenBank/DDBJ databases">
        <title>Chitinophaga sp. nov., isolated from soil.</title>
        <authorList>
            <person name="Jeon C.O."/>
        </authorList>
    </citation>
    <scope>NUCLEOTIDE SEQUENCE</scope>
    <source>
        <strain evidence="3">R8</strain>
    </source>
</reference>
<feature type="chain" id="PRO_5045700930" description="YtxH-like protein" evidence="2">
    <location>
        <begin position="20"/>
        <end position="96"/>
    </location>
</feature>
<proteinExistence type="predicted"/>
<sequence length="96" mass="10650">MKTSLLILTVLLITGTAEAQFLKKLKSKVTSTVERKINNTIDRTISKTTDKVVDSTSHKIERMATDIGKNKKRRNQSAPEPEAPLAADSTIRTEPE</sequence>
<keyword evidence="2" id="KW-0732">Signal</keyword>
<evidence type="ECO:0000313" key="3">
    <source>
        <dbReference type="EMBL" id="UYQ93415.1"/>
    </source>
</evidence>
<feature type="signal peptide" evidence="2">
    <location>
        <begin position="1"/>
        <end position="19"/>
    </location>
</feature>
<dbReference type="RefSeq" id="WP_264281496.1">
    <property type="nucleotide sequence ID" value="NZ_CP107006.1"/>
</dbReference>
<keyword evidence="4" id="KW-1185">Reference proteome</keyword>
<gene>
    <name evidence="3" type="ORF">MKQ68_25365</name>
</gene>
<protein>
    <recommendedName>
        <fullName evidence="5">YtxH-like protein</fullName>
    </recommendedName>
</protein>
<evidence type="ECO:0008006" key="5">
    <source>
        <dbReference type="Google" id="ProtNLM"/>
    </source>
</evidence>